<dbReference type="PRINTS" id="PR00862">
    <property type="entry name" value="PROLIGOPTASE"/>
</dbReference>
<dbReference type="GO" id="GO:0004252">
    <property type="term" value="F:serine-type endopeptidase activity"/>
    <property type="evidence" value="ECO:0007669"/>
    <property type="project" value="InterPro"/>
</dbReference>
<protein>
    <submittedName>
        <fullName evidence="3">Protease II</fullName>
    </submittedName>
</protein>
<accession>A0A840Q6Q4</accession>
<evidence type="ECO:0000313" key="3">
    <source>
        <dbReference type="EMBL" id="MBB5154085.1"/>
    </source>
</evidence>
<gene>
    <name evidence="3" type="ORF">BJ970_001619</name>
</gene>
<dbReference type="Pfam" id="PF00326">
    <property type="entry name" value="Peptidase_S9"/>
    <property type="match status" value="1"/>
</dbReference>
<keyword evidence="4" id="KW-1185">Reference proteome</keyword>
<keyword evidence="3" id="KW-0645">Protease</keyword>
<dbReference type="InterPro" id="IPR002470">
    <property type="entry name" value="Peptidase_S9A"/>
</dbReference>
<proteinExistence type="predicted"/>
<dbReference type="Proteomes" id="UP000584374">
    <property type="component" value="Unassembled WGS sequence"/>
</dbReference>
<dbReference type="AlphaFoldDB" id="A0A840Q6Q4"/>
<reference evidence="3 4" key="1">
    <citation type="submission" date="2020-08" db="EMBL/GenBank/DDBJ databases">
        <title>Sequencing the genomes of 1000 actinobacteria strains.</title>
        <authorList>
            <person name="Klenk H.-P."/>
        </authorList>
    </citation>
    <scope>NUCLEOTIDE SEQUENCE [LARGE SCALE GENOMIC DNA]</scope>
    <source>
        <strain evidence="3 4">DSM 45584</strain>
    </source>
</reference>
<evidence type="ECO:0000259" key="2">
    <source>
        <dbReference type="Pfam" id="PF00326"/>
    </source>
</evidence>
<dbReference type="InterPro" id="IPR011042">
    <property type="entry name" value="6-blade_b-propeller_TolB-like"/>
</dbReference>
<dbReference type="SUPFAM" id="SSF82171">
    <property type="entry name" value="DPP6 N-terminal domain-like"/>
    <property type="match status" value="1"/>
</dbReference>
<dbReference type="PANTHER" id="PTHR42776:SF27">
    <property type="entry name" value="DIPEPTIDYL PEPTIDASE FAMILY MEMBER 6"/>
    <property type="match status" value="1"/>
</dbReference>
<dbReference type="GO" id="GO:0006508">
    <property type="term" value="P:proteolysis"/>
    <property type="evidence" value="ECO:0007669"/>
    <property type="project" value="UniProtKB-KW"/>
</dbReference>
<dbReference type="InterPro" id="IPR029058">
    <property type="entry name" value="AB_hydrolase_fold"/>
</dbReference>
<dbReference type="InterPro" id="IPR001375">
    <property type="entry name" value="Peptidase_S9_cat"/>
</dbReference>
<dbReference type="PANTHER" id="PTHR42776">
    <property type="entry name" value="SERINE PEPTIDASE S9 FAMILY MEMBER"/>
    <property type="match status" value="1"/>
</dbReference>
<dbReference type="SUPFAM" id="SSF53474">
    <property type="entry name" value="alpha/beta-Hydrolases"/>
    <property type="match status" value="1"/>
</dbReference>
<dbReference type="RefSeq" id="WP_184725519.1">
    <property type="nucleotide sequence ID" value="NZ_JACHIW010000001.1"/>
</dbReference>
<dbReference type="EMBL" id="JACHIW010000001">
    <property type="protein sequence ID" value="MBB5154085.1"/>
    <property type="molecule type" value="Genomic_DNA"/>
</dbReference>
<feature type="domain" description="Peptidase S9 prolyl oligopeptidase catalytic" evidence="2">
    <location>
        <begin position="399"/>
        <end position="606"/>
    </location>
</feature>
<dbReference type="Gene3D" id="2.120.10.30">
    <property type="entry name" value="TolB, C-terminal domain"/>
    <property type="match status" value="1"/>
</dbReference>
<evidence type="ECO:0000256" key="1">
    <source>
        <dbReference type="ARBA" id="ARBA00022801"/>
    </source>
</evidence>
<dbReference type="Gene3D" id="3.40.50.1820">
    <property type="entry name" value="alpha/beta hydrolase"/>
    <property type="match status" value="1"/>
</dbReference>
<comment type="caution">
    <text evidence="3">The sequence shown here is derived from an EMBL/GenBank/DDBJ whole genome shotgun (WGS) entry which is preliminary data.</text>
</comment>
<name>A0A840Q6Q4_9PSEU</name>
<keyword evidence="1" id="KW-0378">Hydrolase</keyword>
<organism evidence="3 4">
    <name type="scientific">Saccharopolyspora phatthalungensis</name>
    <dbReference type="NCBI Taxonomy" id="664693"/>
    <lineage>
        <taxon>Bacteria</taxon>
        <taxon>Bacillati</taxon>
        <taxon>Actinomycetota</taxon>
        <taxon>Actinomycetes</taxon>
        <taxon>Pseudonocardiales</taxon>
        <taxon>Pseudonocardiaceae</taxon>
        <taxon>Saccharopolyspora</taxon>
    </lineage>
</organism>
<evidence type="ECO:0000313" key="4">
    <source>
        <dbReference type="Proteomes" id="UP000584374"/>
    </source>
</evidence>
<sequence length="607" mass="65941">MALDIVRLLELTSWRAFDVADTGQVLAGSDESGSTQLVELADGRRTPLTALPGAVTGRYLPGERAVIVQHDTDGDERGQLSLLRLDKPLLRPAQLRDLEPLVRDPDQVHRLLDVLPGRIVYSTNRRNGIDFDVVIRSAVTGEEQVVYDRGGMVMEAAAAPDSHYLALTVPADRPMSDRLIVVNTLPMTEADHVLPLTRRDEPARHFQIDWLPDDSGLIVSTDADRDRTGIARIDPRTGARRWLVTSDEHDLTGWLSPDGSTLLVQANEDGASRLTLHDAATGHLMRVVRLPADGWCAFPLPTPVWSPDSRFVALSFSAPTVPGDVLLVDAATGEYESLTDSAAQLDGQRPVEPTAHRVPTRDDEQLPCAVYCPEAADPELAGSAVLIIHGGPESQAVRSFNPIVQALVAQGHTVLVPNVRGSTGYGKRWYSADDGRKRLESVADLGDLHDWLPTIGLDRKRAALWGGSYGGYMVLAGLAFQPERWAAGVDIVGISSLVTFLENTAAYRRAHREREYGSLAADAGFLREASPLTRVAAIAAPLFVLHGANDPRVPLSEAEQIAAAVRAKGLECELLVYGDEGHGLAKRTNRLDAYPRALAFLARHLRS</sequence>